<dbReference type="AlphaFoldDB" id="A0A392UEX5"/>
<reference evidence="2 3" key="1">
    <citation type="journal article" date="2018" name="Front. Plant Sci.">
        <title>Red Clover (Trifolium pratense) and Zigzag Clover (T. medium) - A Picture of Genomic Similarities and Differences.</title>
        <authorList>
            <person name="Dluhosova J."/>
            <person name="Istvanek J."/>
            <person name="Nedelnik J."/>
            <person name="Repkova J."/>
        </authorList>
    </citation>
    <scope>NUCLEOTIDE SEQUENCE [LARGE SCALE GENOMIC DNA]</scope>
    <source>
        <strain evidence="3">cv. 10/8</strain>
        <tissue evidence="2">Leaf</tissue>
    </source>
</reference>
<evidence type="ECO:0000313" key="3">
    <source>
        <dbReference type="Proteomes" id="UP000265520"/>
    </source>
</evidence>
<sequence>MLTLLQQQATRLSYVEQNQQTAPQIVNNHVQNSLHNTLQDETSSQLRQTAQHGTRTNAVVNTN</sequence>
<accession>A0A392UEX5</accession>
<dbReference type="EMBL" id="LXQA010810191">
    <property type="protein sequence ID" value="MCI72081.1"/>
    <property type="molecule type" value="Genomic_DNA"/>
</dbReference>
<keyword evidence="3" id="KW-1185">Reference proteome</keyword>
<evidence type="ECO:0000313" key="2">
    <source>
        <dbReference type="EMBL" id="MCI72081.1"/>
    </source>
</evidence>
<dbReference type="Proteomes" id="UP000265520">
    <property type="component" value="Unassembled WGS sequence"/>
</dbReference>
<protein>
    <submittedName>
        <fullName evidence="2">Uncharacterized protein</fullName>
    </submittedName>
</protein>
<organism evidence="2 3">
    <name type="scientific">Trifolium medium</name>
    <dbReference type="NCBI Taxonomy" id="97028"/>
    <lineage>
        <taxon>Eukaryota</taxon>
        <taxon>Viridiplantae</taxon>
        <taxon>Streptophyta</taxon>
        <taxon>Embryophyta</taxon>
        <taxon>Tracheophyta</taxon>
        <taxon>Spermatophyta</taxon>
        <taxon>Magnoliopsida</taxon>
        <taxon>eudicotyledons</taxon>
        <taxon>Gunneridae</taxon>
        <taxon>Pentapetalae</taxon>
        <taxon>rosids</taxon>
        <taxon>fabids</taxon>
        <taxon>Fabales</taxon>
        <taxon>Fabaceae</taxon>
        <taxon>Papilionoideae</taxon>
        <taxon>50 kb inversion clade</taxon>
        <taxon>NPAAA clade</taxon>
        <taxon>Hologalegina</taxon>
        <taxon>IRL clade</taxon>
        <taxon>Trifolieae</taxon>
        <taxon>Trifolium</taxon>
    </lineage>
</organism>
<evidence type="ECO:0000256" key="1">
    <source>
        <dbReference type="SAM" id="MobiDB-lite"/>
    </source>
</evidence>
<comment type="caution">
    <text evidence="2">The sequence shown here is derived from an EMBL/GenBank/DDBJ whole genome shotgun (WGS) entry which is preliminary data.</text>
</comment>
<feature type="non-terminal residue" evidence="2">
    <location>
        <position position="63"/>
    </location>
</feature>
<proteinExistence type="predicted"/>
<name>A0A392UEX5_9FABA</name>
<feature type="region of interest" description="Disordered" evidence="1">
    <location>
        <begin position="34"/>
        <end position="63"/>
    </location>
</feature>